<sequence>MAHECPFSDHLSKPLNDFRGDSPQLFRCFVCNEESKEYSESYYCPTCKKESHIGCFKFQPQIKQHPYHPSHPLTLVITPNSNSLIPNSWPDEEVISPPDENLGGCKCCRRQLQDKYYHCSICKFSITATCAINPPPLTIVPTKSHEHMAFTLFPRRISFPCDACGVLLDKGSDHVYTCLSSNYIAHRKCIEELPCVIKITRHSHRLQHTPSLFSPNVDTSGFACGVCHKPVDVNYGQYSCIKGCHYAVHSKCATRKDVWDGKELKGVREEQENDGVVELFQRIDDETILHCNHEHYLKYSGGNNDVCDGNKYCQACLLLIVDSDSLYSCMKCNFILHEACALLPRKIAHPLHKHPLTLLPFPTNLYLIQFKVFVEGMFKCSGCHQRGCGFMYQCTEKGCRFQLDVRCASLPESFIHGSHGHPLFLSVTKGKCMRCDTNQCSPFYLECVECTLFLGLKCGMLPSVAYYKFDKHPLTLCYGEKGTSSGQYWCELCESKLHSSEWFYTCDICGVTLHVTCLLGKEVYMKPNHTININDEKVNIVRNNGNPRPFCGKCNGRCVDTLVFFKEDLQTLTVLPLKGDFEFPRFPNKPSFSTSAIYLTSFSPLSPQLLLTLAAPIPLNPSAADSSKP</sequence>
<dbReference type="PANTHER" id="PTHR32410">
    <property type="entry name" value="CYSTEINE/HISTIDINE-RICH C1 DOMAIN FAMILY PROTEIN"/>
    <property type="match status" value="1"/>
</dbReference>
<evidence type="ECO:0000259" key="2">
    <source>
        <dbReference type="Pfam" id="PF03107"/>
    </source>
</evidence>
<name>A0A0D3BN81_BRAOL</name>
<feature type="domain" description="DC1-like C-terminal" evidence="3">
    <location>
        <begin position="538"/>
        <end position="565"/>
    </location>
</feature>
<evidence type="ECO:0000313" key="4">
    <source>
        <dbReference type="EnsemblPlants" id="Bo3g185160.1"/>
    </source>
</evidence>
<dbReference type="SUPFAM" id="SSF57889">
    <property type="entry name" value="Cysteine-rich domain"/>
    <property type="match status" value="3"/>
</dbReference>
<dbReference type="AlphaFoldDB" id="A0A0D3BN81"/>
<dbReference type="Gramene" id="Bo3g185160.1">
    <property type="protein sequence ID" value="Bo3g185160.1"/>
    <property type="gene ID" value="Bo3g185160"/>
</dbReference>
<reference evidence="4 5" key="1">
    <citation type="journal article" date="2014" name="Genome Biol.">
        <title>Transcriptome and methylome profiling reveals relics of genome dominance in the mesopolyploid Brassica oleracea.</title>
        <authorList>
            <person name="Parkin I.A."/>
            <person name="Koh C."/>
            <person name="Tang H."/>
            <person name="Robinson S.J."/>
            <person name="Kagale S."/>
            <person name="Clarke W.E."/>
            <person name="Town C.D."/>
            <person name="Nixon J."/>
            <person name="Krishnakumar V."/>
            <person name="Bidwell S.L."/>
            <person name="Denoeud F."/>
            <person name="Belcram H."/>
            <person name="Links M.G."/>
            <person name="Just J."/>
            <person name="Clarke C."/>
            <person name="Bender T."/>
            <person name="Huebert T."/>
            <person name="Mason A.S."/>
            <person name="Pires J.C."/>
            <person name="Barker G."/>
            <person name="Moore J."/>
            <person name="Walley P.G."/>
            <person name="Manoli S."/>
            <person name="Batley J."/>
            <person name="Edwards D."/>
            <person name="Nelson M.N."/>
            <person name="Wang X."/>
            <person name="Paterson A.H."/>
            <person name="King G."/>
            <person name="Bancroft I."/>
            <person name="Chalhoub B."/>
            <person name="Sharpe A.G."/>
        </authorList>
    </citation>
    <scope>NUCLEOTIDE SEQUENCE</scope>
    <source>
        <strain evidence="4 5">cv. TO1000</strain>
    </source>
</reference>
<evidence type="ECO:0008006" key="6">
    <source>
        <dbReference type="Google" id="ProtNLM"/>
    </source>
</evidence>
<dbReference type="InterPro" id="IPR046349">
    <property type="entry name" value="C1-like_sf"/>
</dbReference>
<feature type="domain" description="DC1" evidence="2">
    <location>
        <begin position="470"/>
        <end position="517"/>
    </location>
</feature>
<accession>A0A0D3BN81</accession>
<keyword evidence="5" id="KW-1185">Reference proteome</keyword>
<evidence type="ECO:0000313" key="5">
    <source>
        <dbReference type="Proteomes" id="UP000032141"/>
    </source>
</evidence>
<feature type="domain" description="DC1" evidence="2">
    <location>
        <begin position="350"/>
        <end position="408"/>
    </location>
</feature>
<dbReference type="HOGENOM" id="CLU_014776_1_1_1"/>
<evidence type="ECO:0000256" key="1">
    <source>
        <dbReference type="ARBA" id="ARBA00022737"/>
    </source>
</evidence>
<dbReference type="Pfam" id="PF03107">
    <property type="entry name" value="C1_2"/>
    <property type="match status" value="5"/>
</dbReference>
<dbReference type="InterPro" id="IPR053192">
    <property type="entry name" value="Vacuole_Formation_Reg"/>
</dbReference>
<dbReference type="OMA" id="WCELCES"/>
<dbReference type="PANTHER" id="PTHR32410:SF157">
    <property type="entry name" value="CYSTEINE_HISTIDINE-RICH C1 DOMAIN FAMILY PROTEIN"/>
    <property type="match status" value="1"/>
</dbReference>
<feature type="domain" description="DC1" evidence="2">
    <location>
        <begin position="143"/>
        <end position="190"/>
    </location>
</feature>
<dbReference type="InterPro" id="IPR054483">
    <property type="entry name" value="DC1-like_CT"/>
</dbReference>
<dbReference type="Proteomes" id="UP000032141">
    <property type="component" value="Chromosome C3"/>
</dbReference>
<feature type="domain" description="DC1" evidence="2">
    <location>
        <begin position="293"/>
        <end position="341"/>
    </location>
</feature>
<organism evidence="4 5">
    <name type="scientific">Brassica oleracea var. oleracea</name>
    <dbReference type="NCBI Taxonomy" id="109376"/>
    <lineage>
        <taxon>Eukaryota</taxon>
        <taxon>Viridiplantae</taxon>
        <taxon>Streptophyta</taxon>
        <taxon>Embryophyta</taxon>
        <taxon>Tracheophyta</taxon>
        <taxon>Spermatophyta</taxon>
        <taxon>Magnoliopsida</taxon>
        <taxon>eudicotyledons</taxon>
        <taxon>Gunneridae</taxon>
        <taxon>Pentapetalae</taxon>
        <taxon>rosids</taxon>
        <taxon>malvids</taxon>
        <taxon>Brassicales</taxon>
        <taxon>Brassicaceae</taxon>
        <taxon>Brassiceae</taxon>
        <taxon>Brassica</taxon>
    </lineage>
</organism>
<evidence type="ECO:0000259" key="3">
    <source>
        <dbReference type="Pfam" id="PF22926"/>
    </source>
</evidence>
<dbReference type="InterPro" id="IPR004146">
    <property type="entry name" value="DC1"/>
</dbReference>
<feature type="domain" description="DC1" evidence="2">
    <location>
        <begin position="201"/>
        <end position="253"/>
    </location>
</feature>
<proteinExistence type="predicted"/>
<dbReference type="Pfam" id="PF22926">
    <property type="entry name" value="C1-like_CT"/>
    <property type="match status" value="1"/>
</dbReference>
<dbReference type="EnsemblPlants" id="Bo3g185160.1">
    <property type="protein sequence ID" value="Bo3g185160.1"/>
    <property type="gene ID" value="Bo3g185160"/>
</dbReference>
<dbReference type="eggNOG" id="ENOG502R7R8">
    <property type="taxonomic scope" value="Eukaryota"/>
</dbReference>
<keyword evidence="1" id="KW-0677">Repeat</keyword>
<reference evidence="4" key="2">
    <citation type="submission" date="2015-03" db="UniProtKB">
        <authorList>
            <consortium name="EnsemblPlants"/>
        </authorList>
    </citation>
    <scope>IDENTIFICATION</scope>
</reference>
<protein>
    <recommendedName>
        <fullName evidence="6">Phorbol-ester/DAG-type domain-containing protein</fullName>
    </recommendedName>
</protein>